<evidence type="ECO:0000256" key="1">
    <source>
        <dbReference type="SAM" id="MobiDB-lite"/>
    </source>
</evidence>
<protein>
    <submittedName>
        <fullName evidence="2">Uncharacterized protein</fullName>
    </submittedName>
</protein>
<dbReference type="AlphaFoldDB" id="A0A6J4V6Y3"/>
<name>A0A6J4V6Y3_9BACT</name>
<organism evidence="2">
    <name type="scientific">uncultured Thermomicrobiales bacterium</name>
    <dbReference type="NCBI Taxonomy" id="1645740"/>
    <lineage>
        <taxon>Bacteria</taxon>
        <taxon>Pseudomonadati</taxon>
        <taxon>Thermomicrobiota</taxon>
        <taxon>Thermomicrobia</taxon>
        <taxon>Thermomicrobiales</taxon>
        <taxon>environmental samples</taxon>
    </lineage>
</organism>
<feature type="non-terminal residue" evidence="2">
    <location>
        <position position="53"/>
    </location>
</feature>
<feature type="non-terminal residue" evidence="2">
    <location>
        <position position="1"/>
    </location>
</feature>
<evidence type="ECO:0000313" key="2">
    <source>
        <dbReference type="EMBL" id="CAA9568141.1"/>
    </source>
</evidence>
<gene>
    <name evidence="2" type="ORF">AVDCRST_MAG49-3289</name>
</gene>
<reference evidence="2" key="1">
    <citation type="submission" date="2020-02" db="EMBL/GenBank/DDBJ databases">
        <authorList>
            <person name="Meier V. D."/>
        </authorList>
    </citation>
    <scope>NUCLEOTIDE SEQUENCE</scope>
    <source>
        <strain evidence="2">AVDCRST_MAG49</strain>
    </source>
</reference>
<accession>A0A6J4V6Y3</accession>
<feature type="compositionally biased region" description="Basic residues" evidence="1">
    <location>
        <begin position="31"/>
        <end position="53"/>
    </location>
</feature>
<feature type="region of interest" description="Disordered" evidence="1">
    <location>
        <begin position="1"/>
        <end position="53"/>
    </location>
</feature>
<sequence length="53" mass="5850">CVAAHAAISATGPARRRASEWDRPRGGSRSARARRARGRRSPPPRRSRRRCAA</sequence>
<dbReference type="EMBL" id="CADCWG010000219">
    <property type="protein sequence ID" value="CAA9568141.1"/>
    <property type="molecule type" value="Genomic_DNA"/>
</dbReference>
<proteinExistence type="predicted"/>